<keyword evidence="2" id="KW-0732">Signal</keyword>
<proteinExistence type="predicted"/>
<reference evidence="3 4" key="1">
    <citation type="journal article" date="2023" name="Sci. Data">
        <title>Genome assembly of the Korean intertidal mud-creeper Batillaria attramentaria.</title>
        <authorList>
            <person name="Patra A.K."/>
            <person name="Ho P.T."/>
            <person name="Jun S."/>
            <person name="Lee S.J."/>
            <person name="Kim Y."/>
            <person name="Won Y.J."/>
        </authorList>
    </citation>
    <scope>NUCLEOTIDE SEQUENCE [LARGE SCALE GENOMIC DNA]</scope>
    <source>
        <strain evidence="3">Wonlab-2016</strain>
    </source>
</reference>
<gene>
    <name evidence="3" type="ORF">BaRGS_00020638</name>
</gene>
<feature type="chain" id="PRO_5044837173" evidence="2">
    <location>
        <begin position="22"/>
        <end position="164"/>
    </location>
</feature>
<comment type="caution">
    <text evidence="3">The sequence shown here is derived from an EMBL/GenBank/DDBJ whole genome shotgun (WGS) entry which is preliminary data.</text>
</comment>
<dbReference type="Proteomes" id="UP001519460">
    <property type="component" value="Unassembled WGS sequence"/>
</dbReference>
<keyword evidence="4" id="KW-1185">Reference proteome</keyword>
<evidence type="ECO:0000256" key="1">
    <source>
        <dbReference type="SAM" id="Coils"/>
    </source>
</evidence>
<keyword evidence="1" id="KW-0175">Coiled coil</keyword>
<sequence>MGRDFSAVLLMLFVFTTISLALPVRRSDDPEPLDAVVQQLTADLGSLKARMAAGMNALKSELTAKSSEIQTLRNELQRLQAADENIVAFTATISEASIRETTNGIMRNGRGMVRGNNDANGRHITTGATLSLNAGDTITVNHAGWSSGFVDGGAEAVFSGFKLR</sequence>
<organism evidence="3 4">
    <name type="scientific">Batillaria attramentaria</name>
    <dbReference type="NCBI Taxonomy" id="370345"/>
    <lineage>
        <taxon>Eukaryota</taxon>
        <taxon>Metazoa</taxon>
        <taxon>Spiralia</taxon>
        <taxon>Lophotrochozoa</taxon>
        <taxon>Mollusca</taxon>
        <taxon>Gastropoda</taxon>
        <taxon>Caenogastropoda</taxon>
        <taxon>Sorbeoconcha</taxon>
        <taxon>Cerithioidea</taxon>
        <taxon>Batillariidae</taxon>
        <taxon>Batillaria</taxon>
    </lineage>
</organism>
<evidence type="ECO:0000256" key="2">
    <source>
        <dbReference type="SAM" id="SignalP"/>
    </source>
</evidence>
<dbReference type="EMBL" id="JACVVK020000155">
    <property type="protein sequence ID" value="KAK7488047.1"/>
    <property type="molecule type" value="Genomic_DNA"/>
</dbReference>
<accession>A0ABD0KLT6</accession>
<evidence type="ECO:0000313" key="4">
    <source>
        <dbReference type="Proteomes" id="UP001519460"/>
    </source>
</evidence>
<dbReference type="AlphaFoldDB" id="A0ABD0KLT6"/>
<name>A0ABD0KLT6_9CAEN</name>
<protein>
    <submittedName>
        <fullName evidence="3">Uncharacterized protein</fullName>
    </submittedName>
</protein>
<feature type="signal peptide" evidence="2">
    <location>
        <begin position="1"/>
        <end position="21"/>
    </location>
</feature>
<evidence type="ECO:0000313" key="3">
    <source>
        <dbReference type="EMBL" id="KAK7488047.1"/>
    </source>
</evidence>
<dbReference type="InterPro" id="IPR008983">
    <property type="entry name" value="Tumour_necrosis_fac-like_dom"/>
</dbReference>
<dbReference type="Gene3D" id="2.60.120.40">
    <property type="match status" value="1"/>
</dbReference>
<feature type="coiled-coil region" evidence="1">
    <location>
        <begin position="55"/>
        <end position="82"/>
    </location>
</feature>